<sequence length="90" mass="9793">MLTQLSSALDSAILSESVKVIILRGAPSSFCAGHNLKELTEHRADVDCGRAFFSKVLEECAKSYSIQNSIKHSPGSPDLLWIAYILGDQI</sequence>
<reference evidence="1 2" key="1">
    <citation type="journal article" date="2015" name="Genome Biol. Evol.">
        <title>Comparative Genomics of a Bacterivorous Green Alga Reveals Evolutionary Causalities and Consequences of Phago-Mixotrophic Mode of Nutrition.</title>
        <authorList>
            <person name="Burns J.A."/>
            <person name="Paasch A."/>
            <person name="Narechania A."/>
            <person name="Kim E."/>
        </authorList>
    </citation>
    <scope>NUCLEOTIDE SEQUENCE [LARGE SCALE GENOMIC DNA]</scope>
    <source>
        <strain evidence="1 2">PLY_AMNH</strain>
    </source>
</reference>
<dbReference type="Proteomes" id="UP001190700">
    <property type="component" value="Unassembled WGS sequence"/>
</dbReference>
<dbReference type="Gene3D" id="3.90.226.10">
    <property type="entry name" value="2-enoyl-CoA Hydratase, Chain A, domain 1"/>
    <property type="match status" value="1"/>
</dbReference>
<evidence type="ECO:0000313" key="2">
    <source>
        <dbReference type="Proteomes" id="UP001190700"/>
    </source>
</evidence>
<comment type="caution">
    <text evidence="1">The sequence shown here is derived from an EMBL/GenBank/DDBJ whole genome shotgun (WGS) entry which is preliminary data.</text>
</comment>
<dbReference type="AlphaFoldDB" id="A0AAE0FLP1"/>
<protein>
    <submittedName>
        <fullName evidence="1">Uncharacterized protein</fullName>
    </submittedName>
</protein>
<organism evidence="1 2">
    <name type="scientific">Cymbomonas tetramitiformis</name>
    <dbReference type="NCBI Taxonomy" id="36881"/>
    <lineage>
        <taxon>Eukaryota</taxon>
        <taxon>Viridiplantae</taxon>
        <taxon>Chlorophyta</taxon>
        <taxon>Pyramimonadophyceae</taxon>
        <taxon>Pyramimonadales</taxon>
        <taxon>Pyramimonadaceae</taxon>
        <taxon>Cymbomonas</taxon>
    </lineage>
</organism>
<dbReference type="EMBL" id="LGRX02016448">
    <property type="protein sequence ID" value="KAK3262117.1"/>
    <property type="molecule type" value="Genomic_DNA"/>
</dbReference>
<evidence type="ECO:0000313" key="1">
    <source>
        <dbReference type="EMBL" id="KAK3262117.1"/>
    </source>
</evidence>
<name>A0AAE0FLP1_9CHLO</name>
<proteinExistence type="predicted"/>
<dbReference type="SUPFAM" id="SSF52096">
    <property type="entry name" value="ClpP/crotonase"/>
    <property type="match status" value="1"/>
</dbReference>
<keyword evidence="2" id="KW-1185">Reference proteome</keyword>
<accession>A0AAE0FLP1</accession>
<dbReference type="InterPro" id="IPR029045">
    <property type="entry name" value="ClpP/crotonase-like_dom_sf"/>
</dbReference>
<gene>
    <name evidence="1" type="ORF">CYMTET_29011</name>
</gene>